<dbReference type="PROSITE" id="PS51186">
    <property type="entry name" value="GNAT"/>
    <property type="match status" value="1"/>
</dbReference>
<dbReference type="PANTHER" id="PTHR43420:SF12">
    <property type="entry name" value="N-ACETYLTRANSFERASE DOMAIN-CONTAINING PROTEIN"/>
    <property type="match status" value="1"/>
</dbReference>
<dbReference type="Proteomes" id="UP000194873">
    <property type="component" value="Unassembled WGS sequence"/>
</dbReference>
<comment type="caution">
    <text evidence="4">The sequence shown here is derived from an EMBL/GenBank/DDBJ whole genome shotgun (WGS) entry which is preliminary data.</text>
</comment>
<keyword evidence="1" id="KW-0808">Transferase</keyword>
<dbReference type="Pfam" id="PF00583">
    <property type="entry name" value="Acetyltransf_1"/>
    <property type="match status" value="1"/>
</dbReference>
<evidence type="ECO:0000313" key="5">
    <source>
        <dbReference type="Proteomes" id="UP000194873"/>
    </source>
</evidence>
<dbReference type="CDD" id="cd04301">
    <property type="entry name" value="NAT_SF"/>
    <property type="match status" value="1"/>
</dbReference>
<evidence type="ECO:0000256" key="1">
    <source>
        <dbReference type="ARBA" id="ARBA00022679"/>
    </source>
</evidence>
<sequence length="131" mass="14885">MSKKISLLDCTIENVRSVKLACIEEHLFLGGAEIMLIDDGTPTLSSLFVHPHYRRRGIGEALVRAAMRWADQNGTDLWLHVMLENEARSLYERLLFEYTGEKTEIGSFWMVKVAHDGRLAEPADVEKLLAK</sequence>
<dbReference type="PANTHER" id="PTHR43420">
    <property type="entry name" value="ACETYLTRANSFERASE"/>
    <property type="match status" value="1"/>
</dbReference>
<evidence type="ECO:0000313" key="4">
    <source>
        <dbReference type="EMBL" id="OUJ70172.1"/>
    </source>
</evidence>
<evidence type="ECO:0000259" key="3">
    <source>
        <dbReference type="PROSITE" id="PS51186"/>
    </source>
</evidence>
<dbReference type="OrthoDB" id="7356080at2"/>
<dbReference type="Gene3D" id="3.40.630.30">
    <property type="match status" value="1"/>
</dbReference>
<protein>
    <recommendedName>
        <fullName evidence="3">N-acetyltransferase domain-containing protein</fullName>
    </recommendedName>
</protein>
<dbReference type="GO" id="GO:0016747">
    <property type="term" value="F:acyltransferase activity, transferring groups other than amino-acyl groups"/>
    <property type="evidence" value="ECO:0007669"/>
    <property type="project" value="InterPro"/>
</dbReference>
<dbReference type="EMBL" id="MTSE01000026">
    <property type="protein sequence ID" value="OUJ70172.1"/>
    <property type="molecule type" value="Genomic_DNA"/>
</dbReference>
<organism evidence="4 5">
    <name type="scientific">Hymenobacter crusticola</name>
    <dbReference type="NCBI Taxonomy" id="1770526"/>
    <lineage>
        <taxon>Bacteria</taxon>
        <taxon>Pseudomonadati</taxon>
        <taxon>Bacteroidota</taxon>
        <taxon>Cytophagia</taxon>
        <taxon>Cytophagales</taxon>
        <taxon>Hymenobacteraceae</taxon>
        <taxon>Hymenobacter</taxon>
    </lineage>
</organism>
<feature type="domain" description="N-acetyltransferase" evidence="3">
    <location>
        <begin position="1"/>
        <end position="115"/>
    </location>
</feature>
<proteinExistence type="predicted"/>
<dbReference type="InterPro" id="IPR000182">
    <property type="entry name" value="GNAT_dom"/>
</dbReference>
<keyword evidence="5" id="KW-1185">Reference proteome</keyword>
<name>A0A2C9ZTY8_9BACT</name>
<accession>A0A2C9ZTY8</accession>
<evidence type="ECO:0000256" key="2">
    <source>
        <dbReference type="ARBA" id="ARBA00023315"/>
    </source>
</evidence>
<dbReference type="RefSeq" id="WP_086596911.1">
    <property type="nucleotide sequence ID" value="NZ_MTSE01000026.1"/>
</dbReference>
<dbReference type="InterPro" id="IPR016181">
    <property type="entry name" value="Acyl_CoA_acyltransferase"/>
</dbReference>
<reference evidence="4 5" key="1">
    <citation type="submission" date="2017-01" db="EMBL/GenBank/DDBJ databases">
        <title>A new Hymenobacter.</title>
        <authorList>
            <person name="Liang Y."/>
            <person name="Feng F."/>
        </authorList>
    </citation>
    <scope>NUCLEOTIDE SEQUENCE [LARGE SCALE GENOMIC DNA]</scope>
    <source>
        <strain evidence="4">MIMBbqt21</strain>
    </source>
</reference>
<dbReference type="InterPro" id="IPR050680">
    <property type="entry name" value="YpeA/RimI_acetyltransf"/>
</dbReference>
<dbReference type="SUPFAM" id="SSF55729">
    <property type="entry name" value="Acyl-CoA N-acyltransferases (Nat)"/>
    <property type="match status" value="1"/>
</dbReference>
<dbReference type="AlphaFoldDB" id="A0A2C9ZTY8"/>
<gene>
    <name evidence="4" type="ORF">BXP70_25315</name>
</gene>
<keyword evidence="2" id="KW-0012">Acyltransferase</keyword>